<comment type="caution">
    <text evidence="18">The sequence shown here is derived from an EMBL/GenBank/DDBJ whole genome shotgun (WGS) entry which is preliminary data.</text>
</comment>
<evidence type="ECO:0000256" key="8">
    <source>
        <dbReference type="ARBA" id="ARBA00022801"/>
    </source>
</evidence>
<sequence>MLIAVLLFSNFNSVFAFDDQNLSGSIPFDVNAKSAILMDSDTGTVLYEKNIHERLAPASVTKIMTLYLIMEAIDSGKIKLDDMVRVSEYASSMGGSQVYLAPGEEMSVEDLIKAITIASANDAAVALAEYIAGSEQLFVEMMNDAVSKWGLKDTHFVNVTGLPTDNHYTSVYDTAIISMKLINEHPSILKYTSIWMDTLREGKFGLANTNKLIRTYGADGLKTGSTEEAKYCLSATKKVGNTRLIAVLFGAPDSKTRFGETIKLLDYGFANYETYNLFKKGDLVGKINVEKGSINIYEIRIPKDISILIKKGEGGNIVSSVELVDKIVAPAKVGYEIGKIIIKNKGEVIQEIPLTTEVDIQKATFSNIIKKIYKCWLTF</sequence>
<dbReference type="InterPro" id="IPR018044">
    <property type="entry name" value="Peptidase_S11"/>
</dbReference>
<evidence type="ECO:0000256" key="2">
    <source>
        <dbReference type="ARBA" id="ARBA00004752"/>
    </source>
</evidence>
<evidence type="ECO:0000259" key="17">
    <source>
        <dbReference type="SMART" id="SM00936"/>
    </source>
</evidence>
<evidence type="ECO:0000256" key="7">
    <source>
        <dbReference type="ARBA" id="ARBA00022729"/>
    </source>
</evidence>
<gene>
    <name evidence="18" type="ORF">FWJ32_07310</name>
</gene>
<feature type="domain" description="Peptidase S11 D-Ala-D-Ala carboxypeptidase A C-terminal" evidence="17">
    <location>
        <begin position="272"/>
        <end position="362"/>
    </location>
</feature>
<dbReference type="PANTHER" id="PTHR21581">
    <property type="entry name" value="D-ALANYL-D-ALANINE CARBOXYPEPTIDASE"/>
    <property type="match status" value="1"/>
</dbReference>
<dbReference type="Gene3D" id="3.40.710.10">
    <property type="entry name" value="DD-peptidase/beta-lactamase superfamily"/>
    <property type="match status" value="1"/>
</dbReference>
<reference evidence="18 19" key="1">
    <citation type="submission" date="2019-08" db="EMBL/GenBank/DDBJ databases">
        <title>Calorimonas adulescens gen. nov., sp. nov., an anaerobic thermophilic bacterium from Sakhalin hot spring.</title>
        <authorList>
            <person name="Khomyakova M.A."/>
            <person name="Merkel A.Y."/>
            <person name="Novikov A."/>
            <person name="Bonch-Osmolovskaya E.A."/>
            <person name="Slobodkin A.I."/>
        </authorList>
    </citation>
    <scope>NUCLEOTIDE SEQUENCE [LARGE SCALE GENOMIC DNA]</scope>
    <source>
        <strain evidence="18 19">A05MB</strain>
    </source>
</reference>
<dbReference type="InterPro" id="IPR037167">
    <property type="entry name" value="Peptidase_S11_C_sf"/>
</dbReference>
<accession>A0A5D8QBZ0</accession>
<feature type="active site" description="Acyl-ester intermediate" evidence="13">
    <location>
        <position position="59"/>
    </location>
</feature>
<keyword evidence="6" id="KW-0645">Protease</keyword>
<evidence type="ECO:0000256" key="15">
    <source>
        <dbReference type="RuleBase" id="RU004016"/>
    </source>
</evidence>
<keyword evidence="10" id="KW-0573">Peptidoglycan synthesis</keyword>
<evidence type="ECO:0000256" key="11">
    <source>
        <dbReference type="ARBA" id="ARBA00023316"/>
    </source>
</evidence>
<evidence type="ECO:0000256" key="12">
    <source>
        <dbReference type="ARBA" id="ARBA00034000"/>
    </source>
</evidence>
<dbReference type="InterPro" id="IPR012338">
    <property type="entry name" value="Beta-lactam/transpept-like"/>
</dbReference>
<dbReference type="GO" id="GO:0008360">
    <property type="term" value="P:regulation of cell shape"/>
    <property type="evidence" value="ECO:0007669"/>
    <property type="project" value="UniProtKB-KW"/>
</dbReference>
<dbReference type="SMART" id="SM00936">
    <property type="entry name" value="PBP5_C"/>
    <property type="match status" value="1"/>
</dbReference>
<evidence type="ECO:0000256" key="9">
    <source>
        <dbReference type="ARBA" id="ARBA00022960"/>
    </source>
</evidence>
<keyword evidence="9" id="KW-0133">Cell shape</keyword>
<feature type="chain" id="PRO_5039214103" description="serine-type D-Ala-D-Ala carboxypeptidase" evidence="16">
    <location>
        <begin position="17"/>
        <end position="379"/>
    </location>
</feature>
<evidence type="ECO:0000256" key="16">
    <source>
        <dbReference type="SAM" id="SignalP"/>
    </source>
</evidence>
<feature type="signal peptide" evidence="16">
    <location>
        <begin position="1"/>
        <end position="16"/>
    </location>
</feature>
<keyword evidence="8" id="KW-0378">Hydrolase</keyword>
<keyword evidence="7 16" id="KW-0732">Signal</keyword>
<evidence type="ECO:0000256" key="1">
    <source>
        <dbReference type="ARBA" id="ARBA00003217"/>
    </source>
</evidence>
<evidence type="ECO:0000256" key="3">
    <source>
        <dbReference type="ARBA" id="ARBA00007164"/>
    </source>
</evidence>
<evidence type="ECO:0000256" key="5">
    <source>
        <dbReference type="ARBA" id="ARBA00022645"/>
    </source>
</evidence>
<evidence type="ECO:0000256" key="10">
    <source>
        <dbReference type="ARBA" id="ARBA00022984"/>
    </source>
</evidence>
<organism evidence="18 19">
    <name type="scientific">Calorimonas adulescens</name>
    <dbReference type="NCBI Taxonomy" id="2606906"/>
    <lineage>
        <taxon>Bacteria</taxon>
        <taxon>Bacillati</taxon>
        <taxon>Bacillota</taxon>
        <taxon>Clostridia</taxon>
        <taxon>Thermoanaerobacterales</taxon>
        <taxon>Thermoanaerobacteraceae</taxon>
        <taxon>Calorimonas</taxon>
    </lineage>
</organism>
<evidence type="ECO:0000313" key="18">
    <source>
        <dbReference type="EMBL" id="TZE82051.1"/>
    </source>
</evidence>
<dbReference type="PANTHER" id="PTHR21581:SF6">
    <property type="entry name" value="TRAFFICKING PROTEIN PARTICLE COMPLEX SUBUNIT 12"/>
    <property type="match status" value="1"/>
</dbReference>
<comment type="catalytic activity">
    <reaction evidence="12">
        <text>Preferential cleavage: (Ac)2-L-Lys-D-Ala-|-D-Ala. Also transpeptidation of peptidyl-alanyl moieties that are N-acyl substituents of D-alanine.</text>
        <dbReference type="EC" id="3.4.16.4"/>
    </reaction>
</comment>
<evidence type="ECO:0000256" key="6">
    <source>
        <dbReference type="ARBA" id="ARBA00022670"/>
    </source>
</evidence>
<comment type="similarity">
    <text evidence="3 15">Belongs to the peptidase S11 family.</text>
</comment>
<dbReference type="Proteomes" id="UP000322976">
    <property type="component" value="Unassembled WGS sequence"/>
</dbReference>
<comment type="pathway">
    <text evidence="2">Cell wall biogenesis; peptidoglycan biosynthesis.</text>
</comment>
<keyword evidence="19" id="KW-1185">Reference proteome</keyword>
<feature type="binding site" evidence="14">
    <location>
        <position position="222"/>
    </location>
    <ligand>
        <name>substrate</name>
    </ligand>
</feature>
<dbReference type="GO" id="GO:0009252">
    <property type="term" value="P:peptidoglycan biosynthetic process"/>
    <property type="evidence" value="ECO:0007669"/>
    <property type="project" value="UniProtKB-UniPathway"/>
</dbReference>
<dbReference type="EMBL" id="VTPS01000009">
    <property type="protein sequence ID" value="TZE82051.1"/>
    <property type="molecule type" value="Genomic_DNA"/>
</dbReference>
<feature type="active site" description="Proton acceptor" evidence="13">
    <location>
        <position position="62"/>
    </location>
</feature>
<dbReference type="PRINTS" id="PR00725">
    <property type="entry name" value="DADACBPTASE1"/>
</dbReference>
<dbReference type="InterPro" id="IPR012907">
    <property type="entry name" value="Peptidase_S11_C"/>
</dbReference>
<keyword evidence="5 18" id="KW-0121">Carboxypeptidase</keyword>
<dbReference type="InterPro" id="IPR015956">
    <property type="entry name" value="Peniciliin-bd_prot_C_sf"/>
</dbReference>
<evidence type="ECO:0000256" key="13">
    <source>
        <dbReference type="PIRSR" id="PIRSR618044-1"/>
    </source>
</evidence>
<dbReference type="AlphaFoldDB" id="A0A5D8QBZ0"/>
<proteinExistence type="inferred from homology"/>
<feature type="active site" evidence="13">
    <location>
        <position position="119"/>
    </location>
</feature>
<dbReference type="GO" id="GO:0009002">
    <property type="term" value="F:serine-type D-Ala-D-Ala carboxypeptidase activity"/>
    <property type="evidence" value="ECO:0007669"/>
    <property type="project" value="UniProtKB-EC"/>
</dbReference>
<evidence type="ECO:0000256" key="14">
    <source>
        <dbReference type="PIRSR" id="PIRSR618044-2"/>
    </source>
</evidence>
<dbReference type="Pfam" id="PF07943">
    <property type="entry name" value="PBP5_C"/>
    <property type="match status" value="1"/>
</dbReference>
<dbReference type="GO" id="GO:0006508">
    <property type="term" value="P:proteolysis"/>
    <property type="evidence" value="ECO:0007669"/>
    <property type="project" value="UniProtKB-KW"/>
</dbReference>
<name>A0A5D8QBZ0_9THEO</name>
<protein>
    <recommendedName>
        <fullName evidence="4">serine-type D-Ala-D-Ala carboxypeptidase</fullName>
        <ecNumber evidence="4">3.4.16.4</ecNumber>
    </recommendedName>
</protein>
<dbReference type="InterPro" id="IPR001967">
    <property type="entry name" value="Peptidase_S11_N"/>
</dbReference>
<dbReference type="UniPathway" id="UPA00219"/>
<evidence type="ECO:0000256" key="4">
    <source>
        <dbReference type="ARBA" id="ARBA00012448"/>
    </source>
</evidence>
<dbReference type="EC" id="3.4.16.4" evidence="4"/>
<dbReference type="SUPFAM" id="SSF69189">
    <property type="entry name" value="Penicillin-binding protein associated domain"/>
    <property type="match status" value="1"/>
</dbReference>
<keyword evidence="11" id="KW-0961">Cell wall biogenesis/degradation</keyword>
<dbReference type="Gene3D" id="2.60.410.10">
    <property type="entry name" value="D-Ala-D-Ala carboxypeptidase, C-terminal domain"/>
    <property type="match status" value="1"/>
</dbReference>
<evidence type="ECO:0000313" key="19">
    <source>
        <dbReference type="Proteomes" id="UP000322976"/>
    </source>
</evidence>
<dbReference type="SUPFAM" id="SSF56601">
    <property type="entry name" value="beta-lactamase/transpeptidase-like"/>
    <property type="match status" value="1"/>
</dbReference>
<comment type="function">
    <text evidence="1">Removes C-terminal D-alanyl residues from sugar-peptide cell wall precursors.</text>
</comment>
<dbReference type="Pfam" id="PF00768">
    <property type="entry name" value="Peptidase_S11"/>
    <property type="match status" value="1"/>
</dbReference>
<dbReference type="GO" id="GO:0071555">
    <property type="term" value="P:cell wall organization"/>
    <property type="evidence" value="ECO:0007669"/>
    <property type="project" value="UniProtKB-KW"/>
</dbReference>